<name>A0A699GVY1_TANCI</name>
<sequence>MSTAEAEYISLPACCAQVIYRRTQLLDYGYRYNKIPVYYDSKSAIAISCNPTQYSCTKHINIYYHFIKEHVERGTIKLYFVRMEYQLADLFTQALLRERFKYLVHMIGIRGCNNYVVLQSIPCSLECKIVGKILLDHPLSYAFTATADVLAVYLQQFWKTVRKVPDTKDTIGFMLDTQEITYTVDIFRDTLKLPVETLKNQFVVPVNLEIIESFMHTVGYQGVVDNDVIQYPRFTKLVIVDLMKKYPSISPRLEEDYHSIKDDIPLVSVYTTRNVTVRGMLISDAFLTKEIHATDDYKEYEIVFVNQVVEGEKDIESYADKFAASMIHDDVDDFKNKIEPGSHKDHPEFVVDDDDNEEEKKNEKKDDEMGSLEIKTEKMQTPIPTPPRSPRIILSLDKNINQELTVTESPSTITSSKDPQKKRHISNKYGHLPGALHKMRRCQGYMIRDMERKYVIQTN</sequence>
<feature type="region of interest" description="Disordered" evidence="1">
    <location>
        <begin position="407"/>
        <end position="428"/>
    </location>
</feature>
<feature type="compositionally biased region" description="Polar residues" evidence="1">
    <location>
        <begin position="407"/>
        <end position="417"/>
    </location>
</feature>
<dbReference type="AlphaFoldDB" id="A0A699GVY1"/>
<comment type="caution">
    <text evidence="2">The sequence shown here is derived from an EMBL/GenBank/DDBJ whole genome shotgun (WGS) entry which is preliminary data.</text>
</comment>
<accession>A0A699GVY1</accession>
<feature type="compositionally biased region" description="Basic and acidic residues" evidence="1">
    <location>
        <begin position="336"/>
        <end position="349"/>
    </location>
</feature>
<evidence type="ECO:0000313" key="2">
    <source>
        <dbReference type="EMBL" id="GEW53173.1"/>
    </source>
</evidence>
<feature type="compositionally biased region" description="Basic and acidic residues" evidence="1">
    <location>
        <begin position="358"/>
        <end position="372"/>
    </location>
</feature>
<reference evidence="2" key="1">
    <citation type="journal article" date="2019" name="Sci. Rep.">
        <title>Draft genome of Tanacetum cinerariifolium, the natural source of mosquito coil.</title>
        <authorList>
            <person name="Yamashiro T."/>
            <person name="Shiraishi A."/>
            <person name="Satake H."/>
            <person name="Nakayama K."/>
        </authorList>
    </citation>
    <scope>NUCLEOTIDE SEQUENCE</scope>
</reference>
<proteinExistence type="predicted"/>
<protein>
    <submittedName>
        <fullName evidence="2">Retrovirus-related Pol polyprotein from transposon TNT 1-94</fullName>
    </submittedName>
</protein>
<dbReference type="EMBL" id="BKCJ010062356">
    <property type="protein sequence ID" value="GEW53173.1"/>
    <property type="molecule type" value="Genomic_DNA"/>
</dbReference>
<gene>
    <name evidence="2" type="ORF">Tci_225149</name>
</gene>
<feature type="region of interest" description="Disordered" evidence="1">
    <location>
        <begin position="336"/>
        <end position="372"/>
    </location>
</feature>
<dbReference type="CDD" id="cd09272">
    <property type="entry name" value="RNase_HI_RT_Ty1"/>
    <property type="match status" value="1"/>
</dbReference>
<evidence type="ECO:0000256" key="1">
    <source>
        <dbReference type="SAM" id="MobiDB-lite"/>
    </source>
</evidence>
<organism evidence="2">
    <name type="scientific">Tanacetum cinerariifolium</name>
    <name type="common">Dalmatian daisy</name>
    <name type="synonym">Chrysanthemum cinerariifolium</name>
    <dbReference type="NCBI Taxonomy" id="118510"/>
    <lineage>
        <taxon>Eukaryota</taxon>
        <taxon>Viridiplantae</taxon>
        <taxon>Streptophyta</taxon>
        <taxon>Embryophyta</taxon>
        <taxon>Tracheophyta</taxon>
        <taxon>Spermatophyta</taxon>
        <taxon>Magnoliopsida</taxon>
        <taxon>eudicotyledons</taxon>
        <taxon>Gunneridae</taxon>
        <taxon>Pentapetalae</taxon>
        <taxon>asterids</taxon>
        <taxon>campanulids</taxon>
        <taxon>Asterales</taxon>
        <taxon>Asteraceae</taxon>
        <taxon>Asteroideae</taxon>
        <taxon>Anthemideae</taxon>
        <taxon>Anthemidinae</taxon>
        <taxon>Tanacetum</taxon>
    </lineage>
</organism>